<sequence>MEDLEKGRDCLFTAISKMYVCNTNEILPSLPKSVRDIEKYSEVAFLKILDDGK</sequence>
<reference evidence="1" key="1">
    <citation type="submission" date="2011-09" db="EMBL/GenBank/DDBJ databases">
        <title>The permanent draft genome of Mucilaginibacter paludis DSM 18603.</title>
        <authorList>
            <consortium name="US DOE Joint Genome Institute (JGI-PGF)"/>
            <person name="Lucas S."/>
            <person name="Han J."/>
            <person name="Lapidus A."/>
            <person name="Bruce D."/>
            <person name="Goodwin L."/>
            <person name="Pitluck S."/>
            <person name="Peters L."/>
            <person name="Kyrpides N."/>
            <person name="Mavromatis K."/>
            <person name="Ivanova N."/>
            <person name="Mikhailova N."/>
            <person name="Held B."/>
            <person name="Detter J.C."/>
            <person name="Tapia R."/>
            <person name="Han C."/>
            <person name="Land M."/>
            <person name="Hauser L."/>
            <person name="Markowitz V."/>
            <person name="Cheng J.-F."/>
            <person name="Hugenholtz P."/>
            <person name="Woyke T."/>
            <person name="Wu D."/>
            <person name="Tindall B."/>
            <person name="Brambilla E."/>
            <person name="Klenk H.-P."/>
            <person name="Eisen J.A."/>
        </authorList>
    </citation>
    <scope>NUCLEOTIDE SEQUENCE [LARGE SCALE GENOMIC DNA]</scope>
    <source>
        <strain evidence="1">DSM 18603</strain>
    </source>
</reference>
<proteinExistence type="predicted"/>
<protein>
    <submittedName>
        <fullName evidence="1">Uncharacterized protein</fullName>
    </submittedName>
</protein>
<dbReference type="EMBL" id="CM001403">
    <property type="protein sequence ID" value="EHQ24751.1"/>
    <property type="molecule type" value="Genomic_DNA"/>
</dbReference>
<accession>H1Y1U2</accession>
<dbReference type="AlphaFoldDB" id="H1Y1U2"/>
<organism evidence="1 2">
    <name type="scientific">Mucilaginibacter paludis DSM 18603</name>
    <dbReference type="NCBI Taxonomy" id="714943"/>
    <lineage>
        <taxon>Bacteria</taxon>
        <taxon>Pseudomonadati</taxon>
        <taxon>Bacteroidota</taxon>
        <taxon>Sphingobacteriia</taxon>
        <taxon>Sphingobacteriales</taxon>
        <taxon>Sphingobacteriaceae</taxon>
        <taxon>Mucilaginibacter</taxon>
    </lineage>
</organism>
<evidence type="ECO:0000313" key="2">
    <source>
        <dbReference type="Proteomes" id="UP000002774"/>
    </source>
</evidence>
<dbReference type="HOGENOM" id="CLU_3063588_0_0_10"/>
<keyword evidence="2" id="KW-1185">Reference proteome</keyword>
<dbReference type="Proteomes" id="UP000002774">
    <property type="component" value="Chromosome"/>
</dbReference>
<evidence type="ECO:0000313" key="1">
    <source>
        <dbReference type="EMBL" id="EHQ24751.1"/>
    </source>
</evidence>
<dbReference type="STRING" id="714943.Mucpa_0559"/>
<name>H1Y1U2_9SPHI</name>
<gene>
    <name evidence="1" type="ORF">Mucpa_0559</name>
</gene>